<protein>
    <submittedName>
        <fullName evidence="1">Uncharacterized protein</fullName>
    </submittedName>
</protein>
<keyword evidence="2" id="KW-1185">Reference proteome</keyword>
<name>A0A4Z2GJ82_9TELE</name>
<dbReference type="Proteomes" id="UP000314294">
    <property type="component" value="Unassembled WGS sequence"/>
</dbReference>
<comment type="caution">
    <text evidence="1">The sequence shown here is derived from an EMBL/GenBank/DDBJ whole genome shotgun (WGS) entry which is preliminary data.</text>
</comment>
<dbReference type="AlphaFoldDB" id="A0A4Z2GJ82"/>
<sequence length="72" mass="8085">MTHPPWKPFVPRMIKRKGCQRGFCYSSLLKACYFVGRRADRHKCNEKGSCLQATKPTTTLCSEAPAPGQGVR</sequence>
<gene>
    <name evidence="1" type="ORF">EYF80_036289</name>
</gene>
<proteinExistence type="predicted"/>
<accession>A0A4Z2GJ82</accession>
<reference evidence="1 2" key="1">
    <citation type="submission" date="2019-03" db="EMBL/GenBank/DDBJ databases">
        <title>First draft genome of Liparis tanakae, snailfish: a comprehensive survey of snailfish specific genes.</title>
        <authorList>
            <person name="Kim W."/>
            <person name="Song I."/>
            <person name="Jeong J.-H."/>
            <person name="Kim D."/>
            <person name="Kim S."/>
            <person name="Ryu S."/>
            <person name="Song J.Y."/>
            <person name="Lee S.K."/>
        </authorList>
    </citation>
    <scope>NUCLEOTIDE SEQUENCE [LARGE SCALE GENOMIC DNA]</scope>
    <source>
        <tissue evidence="1">Muscle</tissue>
    </source>
</reference>
<dbReference type="EMBL" id="SRLO01000514">
    <property type="protein sequence ID" value="TNN53516.1"/>
    <property type="molecule type" value="Genomic_DNA"/>
</dbReference>
<organism evidence="1 2">
    <name type="scientific">Liparis tanakae</name>
    <name type="common">Tanaka's snailfish</name>
    <dbReference type="NCBI Taxonomy" id="230148"/>
    <lineage>
        <taxon>Eukaryota</taxon>
        <taxon>Metazoa</taxon>
        <taxon>Chordata</taxon>
        <taxon>Craniata</taxon>
        <taxon>Vertebrata</taxon>
        <taxon>Euteleostomi</taxon>
        <taxon>Actinopterygii</taxon>
        <taxon>Neopterygii</taxon>
        <taxon>Teleostei</taxon>
        <taxon>Neoteleostei</taxon>
        <taxon>Acanthomorphata</taxon>
        <taxon>Eupercaria</taxon>
        <taxon>Perciformes</taxon>
        <taxon>Cottioidei</taxon>
        <taxon>Cottales</taxon>
        <taxon>Liparidae</taxon>
        <taxon>Liparis</taxon>
    </lineage>
</organism>
<evidence type="ECO:0000313" key="2">
    <source>
        <dbReference type="Proteomes" id="UP000314294"/>
    </source>
</evidence>
<evidence type="ECO:0000313" key="1">
    <source>
        <dbReference type="EMBL" id="TNN53516.1"/>
    </source>
</evidence>